<dbReference type="InterPro" id="IPR037006">
    <property type="entry name" value="CheA-like_homodim_sf"/>
</dbReference>
<dbReference type="SMART" id="SM00073">
    <property type="entry name" value="HPT"/>
    <property type="match status" value="1"/>
</dbReference>
<dbReference type="InterPro" id="IPR036890">
    <property type="entry name" value="HATPase_C_sf"/>
</dbReference>
<evidence type="ECO:0000256" key="4">
    <source>
        <dbReference type="ARBA" id="ARBA00022553"/>
    </source>
</evidence>
<dbReference type="EMBL" id="BOPV01000001">
    <property type="protein sequence ID" value="GIL40870.1"/>
    <property type="molecule type" value="Genomic_DNA"/>
</dbReference>
<dbReference type="Proteomes" id="UP000681075">
    <property type="component" value="Unassembled WGS sequence"/>
</dbReference>
<evidence type="ECO:0000256" key="6">
    <source>
        <dbReference type="ARBA" id="ARBA00022777"/>
    </source>
</evidence>
<evidence type="ECO:0000256" key="9">
    <source>
        <dbReference type="PROSITE-ProRule" id="PRU00110"/>
    </source>
</evidence>
<dbReference type="GO" id="GO:0005737">
    <property type="term" value="C:cytoplasm"/>
    <property type="evidence" value="ECO:0007669"/>
    <property type="project" value="InterPro"/>
</dbReference>
<dbReference type="InterPro" id="IPR005467">
    <property type="entry name" value="His_kinase_dom"/>
</dbReference>
<accession>A0A8S8XJG5</accession>
<keyword evidence="5" id="KW-0808">Transferase</keyword>
<evidence type="ECO:0000256" key="8">
    <source>
        <dbReference type="ARBA" id="ARBA00035100"/>
    </source>
</evidence>
<dbReference type="InterPro" id="IPR051315">
    <property type="entry name" value="Bact_Chemotaxis_CheA"/>
</dbReference>
<dbReference type="InterPro" id="IPR003594">
    <property type="entry name" value="HATPase_dom"/>
</dbReference>
<dbReference type="PANTHER" id="PTHR43395">
    <property type="entry name" value="SENSOR HISTIDINE KINASE CHEA"/>
    <property type="match status" value="1"/>
</dbReference>
<dbReference type="Pfam" id="PF02518">
    <property type="entry name" value="HATPase_c"/>
    <property type="match status" value="1"/>
</dbReference>
<comment type="catalytic activity">
    <reaction evidence="1">
        <text>ATP + protein L-histidine = ADP + protein N-phospho-L-histidine.</text>
        <dbReference type="EC" id="2.7.13.3"/>
    </reaction>
</comment>
<dbReference type="Pfam" id="PF01627">
    <property type="entry name" value="Hpt"/>
    <property type="match status" value="1"/>
</dbReference>
<evidence type="ECO:0000259" key="12">
    <source>
        <dbReference type="PROSITE" id="PS50894"/>
    </source>
</evidence>
<dbReference type="PROSITE" id="PS50851">
    <property type="entry name" value="CHEW"/>
    <property type="match status" value="1"/>
</dbReference>
<dbReference type="Pfam" id="PF01584">
    <property type="entry name" value="CheW"/>
    <property type="match status" value="1"/>
</dbReference>
<dbReference type="InterPro" id="IPR036097">
    <property type="entry name" value="HisK_dim/P_sf"/>
</dbReference>
<dbReference type="PROSITE" id="PS50109">
    <property type="entry name" value="HIS_KIN"/>
    <property type="match status" value="1"/>
</dbReference>
<gene>
    <name evidence="13" type="ORF">TMPK1_31070</name>
</gene>
<dbReference type="InterPro" id="IPR036061">
    <property type="entry name" value="CheW-like_dom_sf"/>
</dbReference>
<dbReference type="SUPFAM" id="SSF50341">
    <property type="entry name" value="CheW-like"/>
    <property type="match status" value="1"/>
</dbReference>
<dbReference type="InterPro" id="IPR002545">
    <property type="entry name" value="CheW-lke_dom"/>
</dbReference>
<name>A0A8S8XJG5_9PROT</name>
<dbReference type="Gene3D" id="1.10.287.560">
    <property type="entry name" value="Histidine kinase CheA-like, homodimeric domain"/>
    <property type="match status" value="1"/>
</dbReference>
<feature type="modified residue" description="Phosphohistidine" evidence="9">
    <location>
        <position position="44"/>
    </location>
</feature>
<dbReference type="SMART" id="SM00387">
    <property type="entry name" value="HATPase_c"/>
    <property type="match status" value="1"/>
</dbReference>
<comment type="function">
    <text evidence="8">Involved in the transmission of sensory signals from the chemoreceptors to the flagellar motors. CheA is autophosphorylated; it can transfer its phosphate group to either CheB or CheY.</text>
</comment>
<comment type="caution">
    <text evidence="13">The sequence shown here is derived from an EMBL/GenBank/DDBJ whole genome shotgun (WGS) entry which is preliminary data.</text>
</comment>
<dbReference type="SUPFAM" id="SSF55874">
    <property type="entry name" value="ATPase domain of HSP90 chaperone/DNA topoisomerase II/histidine kinase"/>
    <property type="match status" value="1"/>
</dbReference>
<dbReference type="InterPro" id="IPR004105">
    <property type="entry name" value="CheA-like_dim"/>
</dbReference>
<dbReference type="GO" id="GO:0000155">
    <property type="term" value="F:phosphorelay sensor kinase activity"/>
    <property type="evidence" value="ECO:0007669"/>
    <property type="project" value="InterPro"/>
</dbReference>
<dbReference type="PROSITE" id="PS50894">
    <property type="entry name" value="HPT"/>
    <property type="match status" value="1"/>
</dbReference>
<feature type="domain" description="HPt" evidence="12">
    <location>
        <begin position="1"/>
        <end position="101"/>
    </location>
</feature>
<evidence type="ECO:0000259" key="10">
    <source>
        <dbReference type="PROSITE" id="PS50109"/>
    </source>
</evidence>
<dbReference type="SMART" id="SM01231">
    <property type="entry name" value="H-kinase_dim"/>
    <property type="match status" value="1"/>
</dbReference>
<keyword evidence="14" id="KW-1185">Reference proteome</keyword>
<evidence type="ECO:0000256" key="2">
    <source>
        <dbReference type="ARBA" id="ARBA00012438"/>
    </source>
</evidence>
<dbReference type="PRINTS" id="PR00344">
    <property type="entry name" value="BCTRLSENSOR"/>
</dbReference>
<reference evidence="13" key="1">
    <citation type="submission" date="2021-02" db="EMBL/GenBank/DDBJ databases">
        <title>Genome sequence of Rhodospirillales sp. strain TMPK1 isolated from soil.</title>
        <authorList>
            <person name="Nakai R."/>
            <person name="Kusada H."/>
            <person name="Tamaki H."/>
        </authorList>
    </citation>
    <scope>NUCLEOTIDE SEQUENCE</scope>
    <source>
        <strain evidence="13">TMPK1</strain>
    </source>
</reference>
<dbReference type="SUPFAM" id="SSF47384">
    <property type="entry name" value="Homodimeric domain of signal transducing histidine kinase"/>
    <property type="match status" value="1"/>
</dbReference>
<dbReference type="Pfam" id="PF02895">
    <property type="entry name" value="H-kinase_dim"/>
    <property type="match status" value="1"/>
</dbReference>
<dbReference type="EC" id="2.7.13.3" evidence="2"/>
<dbReference type="PANTHER" id="PTHR43395:SF1">
    <property type="entry name" value="CHEMOTAXIS PROTEIN CHEA"/>
    <property type="match status" value="1"/>
</dbReference>
<feature type="domain" description="Histidine kinase" evidence="10">
    <location>
        <begin position="323"/>
        <end position="581"/>
    </location>
</feature>
<dbReference type="InterPro" id="IPR036641">
    <property type="entry name" value="HPT_dom_sf"/>
</dbReference>
<dbReference type="Gene3D" id="3.30.565.10">
    <property type="entry name" value="Histidine kinase-like ATPase, C-terminal domain"/>
    <property type="match status" value="1"/>
</dbReference>
<dbReference type="AlphaFoldDB" id="A0A8S8XJG5"/>
<dbReference type="Gene3D" id="1.20.120.160">
    <property type="entry name" value="HPT domain"/>
    <property type="match status" value="1"/>
</dbReference>
<dbReference type="SMART" id="SM00260">
    <property type="entry name" value="CheW"/>
    <property type="match status" value="1"/>
</dbReference>
<dbReference type="CDD" id="cd00088">
    <property type="entry name" value="HPT"/>
    <property type="match status" value="1"/>
</dbReference>
<dbReference type="RefSeq" id="WP_420244101.1">
    <property type="nucleotide sequence ID" value="NZ_BOPV01000001.1"/>
</dbReference>
<dbReference type="InterPro" id="IPR004358">
    <property type="entry name" value="Sig_transdc_His_kin-like_C"/>
</dbReference>
<dbReference type="Gene3D" id="2.30.30.40">
    <property type="entry name" value="SH3 Domains"/>
    <property type="match status" value="1"/>
</dbReference>
<dbReference type="InterPro" id="IPR008207">
    <property type="entry name" value="Sig_transdc_His_kin_Hpt_dom"/>
</dbReference>
<keyword evidence="6" id="KW-0418">Kinase</keyword>
<sequence length="714" mass="75745">MNEFLEQFLIESRELVEQATGDLLALEESPQDHDRLDSAFRAFHTLKGAARIVEFDAMGRVLHAAEEMLVAVRAGEHPVTADLISDCLSSLDQVVQWLDAIETGGDLPTVAATTVDALLQRFEKADARLAPAPVATGWAEPLAALHPSARTAIRYAPDEGCFFRGEDPLSLLERVPGLLALDLQPTAPWPDLVAIDPFACKLVIVALSTAPPGEIASLLTTAAGQVQILALAADAFSSEAQALLQAQLLLVADREEENFTGRFAAAGNVVANVLRAQGRASHADALLRLVAAGDADGFAAALQNVLRGDDEEAGEIARAPQDVVARALRVEVERIDALVKLTGELTVVKNAVGHASRLAQGGADPTALAPLLKEQHALLDRLVSELQRSVLGIRVLPLRHVFQRFPKLVREMSASLGKPVRLLMEGEATEADKAIVEALFEPLLHVLRNALDHGIEPAESRAKAGKTAVATVLLQAVRDGEHVVVEVRDDGGGVDLDRVRRVAETRGIASADALQAMDEASLLELLFAPGFSTASQVTDISGRGVGMDAVRAAVARLGGHVSITSTAGHGTSVRFLLPFTLMMSRVMTVESGGQVFGIPFESILETVRIPRAQITQIGAAHAFVLRNQTVPLVDLAAALDLRGADEVRSDEANIVVTSFAGQLGAIEVDRFGERLDVMLKSMDGLLAGMGGVAGTTLLGDGRVLIVLDVQALLR</sequence>
<feature type="domain" description="CheW-like" evidence="11">
    <location>
        <begin position="583"/>
        <end position="714"/>
    </location>
</feature>
<dbReference type="SUPFAM" id="SSF47226">
    <property type="entry name" value="Histidine-containing phosphotransfer domain, HPT domain"/>
    <property type="match status" value="1"/>
</dbReference>
<evidence type="ECO:0000313" key="14">
    <source>
        <dbReference type="Proteomes" id="UP000681075"/>
    </source>
</evidence>
<evidence type="ECO:0000256" key="7">
    <source>
        <dbReference type="ARBA" id="ARBA00023012"/>
    </source>
</evidence>
<evidence type="ECO:0000256" key="3">
    <source>
        <dbReference type="ARBA" id="ARBA00021495"/>
    </source>
</evidence>
<evidence type="ECO:0000256" key="5">
    <source>
        <dbReference type="ARBA" id="ARBA00022679"/>
    </source>
</evidence>
<evidence type="ECO:0000256" key="1">
    <source>
        <dbReference type="ARBA" id="ARBA00000085"/>
    </source>
</evidence>
<protein>
    <recommendedName>
        <fullName evidence="3">Chemotaxis protein CheA</fullName>
        <ecNumber evidence="2">2.7.13.3</ecNumber>
    </recommendedName>
</protein>
<evidence type="ECO:0000259" key="11">
    <source>
        <dbReference type="PROSITE" id="PS50851"/>
    </source>
</evidence>
<dbReference type="FunFam" id="3.30.565.10:FF:000016">
    <property type="entry name" value="Chemotaxis protein CheA, putative"/>
    <property type="match status" value="1"/>
</dbReference>
<keyword evidence="4 9" id="KW-0597">Phosphoprotein</keyword>
<keyword evidence="7" id="KW-0902">Two-component regulatory system</keyword>
<organism evidence="13 14">
    <name type="scientific">Roseiterribacter gracilis</name>
    <dbReference type="NCBI Taxonomy" id="2812848"/>
    <lineage>
        <taxon>Bacteria</taxon>
        <taxon>Pseudomonadati</taxon>
        <taxon>Pseudomonadota</taxon>
        <taxon>Alphaproteobacteria</taxon>
        <taxon>Rhodospirillales</taxon>
        <taxon>Roseiterribacteraceae</taxon>
        <taxon>Roseiterribacter</taxon>
    </lineage>
</organism>
<dbReference type="GO" id="GO:0006935">
    <property type="term" value="P:chemotaxis"/>
    <property type="evidence" value="ECO:0007669"/>
    <property type="project" value="InterPro"/>
</dbReference>
<evidence type="ECO:0000313" key="13">
    <source>
        <dbReference type="EMBL" id="GIL40870.1"/>
    </source>
</evidence>
<proteinExistence type="predicted"/>